<name>A0ABX6IHS6_9ACTN</name>
<evidence type="ECO:0000259" key="2">
    <source>
        <dbReference type="Pfam" id="PF01557"/>
    </source>
</evidence>
<dbReference type="SUPFAM" id="SSF56529">
    <property type="entry name" value="FAH"/>
    <property type="match status" value="1"/>
</dbReference>
<keyword evidence="1" id="KW-0456">Lyase</keyword>
<dbReference type="InterPro" id="IPR050772">
    <property type="entry name" value="Hydratase-Decarb/MhpD_sf"/>
</dbReference>
<organism evidence="3 4">
    <name type="scientific">Gordonia pseudamarae</name>
    <dbReference type="NCBI Taxonomy" id="2831662"/>
    <lineage>
        <taxon>Bacteria</taxon>
        <taxon>Bacillati</taxon>
        <taxon>Actinomycetota</taxon>
        <taxon>Actinomycetes</taxon>
        <taxon>Mycobacteriales</taxon>
        <taxon>Gordoniaceae</taxon>
        <taxon>Gordonia</taxon>
    </lineage>
</organism>
<accession>A0ABX6IHS6</accession>
<feature type="domain" description="Fumarylacetoacetase-like C-terminal" evidence="2">
    <location>
        <begin position="114"/>
        <end position="274"/>
    </location>
</feature>
<dbReference type="PANTHER" id="PTHR30143">
    <property type="entry name" value="ACID HYDRATASE"/>
    <property type="match status" value="1"/>
</dbReference>
<dbReference type="EMBL" id="CP045809">
    <property type="protein sequence ID" value="QHN34926.1"/>
    <property type="molecule type" value="Genomic_DNA"/>
</dbReference>
<gene>
    <name evidence="3" type="ORF">GII31_08470</name>
</gene>
<protein>
    <submittedName>
        <fullName evidence="3">2-keto-4-pentenoate hydratase</fullName>
    </submittedName>
</protein>
<dbReference type="InterPro" id="IPR011234">
    <property type="entry name" value="Fumarylacetoacetase-like_C"/>
</dbReference>
<keyword evidence="4" id="KW-1185">Reference proteome</keyword>
<dbReference type="Gene3D" id="3.90.850.10">
    <property type="entry name" value="Fumarylacetoacetase-like, C-terminal domain"/>
    <property type="match status" value="1"/>
</dbReference>
<proteinExistence type="predicted"/>
<dbReference type="Proteomes" id="UP001059836">
    <property type="component" value="Chromosome"/>
</dbReference>
<dbReference type="InterPro" id="IPR036663">
    <property type="entry name" value="Fumarylacetoacetase_C_sf"/>
</dbReference>
<sequence length="281" mass="29581">MTASVHSHTDIVSRGDGDSAAAIGAAIERLERAYRTRRPCPPVRDLLGADNVAAAYAVQRRRVEARTAGGARIVGRKIGLTAPVVQRQLGVDQPDSGVLLDDMRLAEGSTVAAGRLLQPKVEAEIAFILGTDLDGATDLRTIRAAVHHAVAAIEIVDSRIADWDITIADTVADNASCGLFVLGDRQVSLDDIDPVAATMALYVDDEQVSSGTGAECLGDPLIALQWLARTAQEFGDPLRSGQIILSGALGPMVVAEPGRRVCAEVSGLGRVTVRFGEGDER</sequence>
<dbReference type="RefSeq" id="WP_213248571.1">
    <property type="nucleotide sequence ID" value="NZ_CP045806.1"/>
</dbReference>
<evidence type="ECO:0000313" key="3">
    <source>
        <dbReference type="EMBL" id="QHN34926.1"/>
    </source>
</evidence>
<evidence type="ECO:0000313" key="4">
    <source>
        <dbReference type="Proteomes" id="UP001059836"/>
    </source>
</evidence>
<reference evidence="3" key="1">
    <citation type="journal article" date="2021" name="Nat. Microbiol.">
        <title>Cocultivation of an ultrasmall environmental parasitic bacterium with lytic ability against bacteria associated with wastewater foams.</title>
        <authorList>
            <person name="Batinovic S."/>
            <person name="Rose J.J.A."/>
            <person name="Ratcliffe J."/>
            <person name="Seviour R.J."/>
            <person name="Petrovski S."/>
        </authorList>
    </citation>
    <scope>NUCLEOTIDE SEQUENCE</scope>
    <source>
        <strain evidence="3">CON9</strain>
    </source>
</reference>
<dbReference type="Pfam" id="PF01557">
    <property type="entry name" value="FAA_hydrolase"/>
    <property type="match status" value="1"/>
</dbReference>
<evidence type="ECO:0000256" key="1">
    <source>
        <dbReference type="ARBA" id="ARBA00023239"/>
    </source>
</evidence>
<dbReference type="PANTHER" id="PTHR30143:SF0">
    <property type="entry name" value="2-KETO-4-PENTENOATE HYDRATASE"/>
    <property type="match status" value="1"/>
</dbReference>